<evidence type="ECO:0000256" key="3">
    <source>
        <dbReference type="ARBA" id="ARBA00022801"/>
    </source>
</evidence>
<evidence type="ECO:0000313" key="7">
    <source>
        <dbReference type="EMBL" id="TWH75282.1"/>
    </source>
</evidence>
<dbReference type="Gene3D" id="3.30.870.10">
    <property type="entry name" value="Endonuclease Chain A"/>
    <property type="match status" value="2"/>
</dbReference>
<comment type="caution">
    <text evidence="7">The sequence shown here is derived from an EMBL/GenBank/DDBJ whole genome shotgun (WGS) entry which is preliminary data.</text>
</comment>
<evidence type="ECO:0000256" key="5">
    <source>
        <dbReference type="SAM" id="MobiDB-lite"/>
    </source>
</evidence>
<keyword evidence="2" id="KW-0677">Repeat</keyword>
<reference evidence="7 8" key="1">
    <citation type="submission" date="2019-07" db="EMBL/GenBank/DDBJ databases">
        <title>R&amp;d 2014.</title>
        <authorList>
            <person name="Klenk H.-P."/>
        </authorList>
    </citation>
    <scope>NUCLEOTIDE SEQUENCE [LARGE SCALE GENOMIC DNA]</scope>
    <source>
        <strain evidence="7 8">DSM 45764</strain>
    </source>
</reference>
<organism evidence="7 8">
    <name type="scientific">Modestobacter roseus</name>
    <dbReference type="NCBI Taxonomy" id="1181884"/>
    <lineage>
        <taxon>Bacteria</taxon>
        <taxon>Bacillati</taxon>
        <taxon>Actinomycetota</taxon>
        <taxon>Actinomycetes</taxon>
        <taxon>Geodermatophilales</taxon>
        <taxon>Geodermatophilaceae</taxon>
        <taxon>Modestobacter</taxon>
    </lineage>
</organism>
<evidence type="ECO:0000313" key="8">
    <source>
        <dbReference type="Proteomes" id="UP000321490"/>
    </source>
</evidence>
<evidence type="ECO:0000256" key="2">
    <source>
        <dbReference type="ARBA" id="ARBA00022737"/>
    </source>
</evidence>
<dbReference type="InterPro" id="IPR025202">
    <property type="entry name" value="PLD-like_dom"/>
</dbReference>
<dbReference type="InterPro" id="IPR001736">
    <property type="entry name" value="PLipase_D/transphosphatidylase"/>
</dbReference>
<dbReference type="EMBL" id="VLKF01000001">
    <property type="protein sequence ID" value="TWH75282.1"/>
    <property type="molecule type" value="Genomic_DNA"/>
</dbReference>
<gene>
    <name evidence="7" type="ORF">JD78_03837</name>
</gene>
<dbReference type="CDD" id="cd09105">
    <property type="entry name" value="PLDc_vPLD1_2_like_2"/>
    <property type="match status" value="1"/>
</dbReference>
<feature type="domain" description="PLD phosphodiesterase" evidence="6">
    <location>
        <begin position="380"/>
        <end position="407"/>
    </location>
</feature>
<dbReference type="SMART" id="SM00155">
    <property type="entry name" value="PLDc"/>
    <property type="match status" value="2"/>
</dbReference>
<feature type="region of interest" description="Disordered" evidence="5">
    <location>
        <begin position="242"/>
        <end position="261"/>
    </location>
</feature>
<proteinExistence type="predicted"/>
<dbReference type="OrthoDB" id="8828485at2"/>
<name>A0A562IWL1_9ACTN</name>
<feature type="domain" description="PLD phosphodiesterase" evidence="6">
    <location>
        <begin position="141"/>
        <end position="174"/>
    </location>
</feature>
<dbReference type="PANTHER" id="PTHR18896:SF76">
    <property type="entry name" value="PHOSPHOLIPASE"/>
    <property type="match status" value="1"/>
</dbReference>
<accession>A0A562IWL1</accession>
<protein>
    <submittedName>
        <fullName evidence="7">Phosphatidylserine/phosphatidylglycerophosphate/ cardiolipin synthase-like enzyme</fullName>
    </submittedName>
</protein>
<sequence>MTRPTRDEPTPNDLSDWFLTAAERGNDATRLLPWTERNAVRPLVHGRSYFPALAAALADAGRGDLVYLAGWRGDTDELLTDDGPTVGKALSDAVRRGALVKGLIWRSHVQALEFSAAQNRDLSRDVNETGGEVLLDQRVRPAGSHHQKFVVVRHRDRPADDVAFVGGIDVAHSRRDGAAHDGDPQTRPFAAAYGETPAWHDVQVELRGPAVREVEAVFRERWQDPAALSRMPWHVLPDVLRGQDREPSSLPEARPAPPAEGSCAVQLLRTYPNRRPGYPFAPDGERSAARGYAKALRRAERLVYVEDQYMWSTEIARVFADALRAKPRLHLVVVVPRHPDKDSPLSVAPITYGHTRALDMVRAAGGDRVQVLDVENAQGVPVYVHAKVCIVDDVWATVGSDNFNRRSWTHDSELTAAVVDAEPDLREPTDPGGLGDGARRFARDLRLTLMREHLGRADGDDADLLDPDETAEAVRRSAAALDDWYARGRRGPRPAGRVRPHLVADPPWWKRLLAAPVYRLAIDPDGRPLGLRLRRRM</sequence>
<evidence type="ECO:0000259" key="6">
    <source>
        <dbReference type="PROSITE" id="PS50035"/>
    </source>
</evidence>
<dbReference type="InterPro" id="IPR015679">
    <property type="entry name" value="PLipase_D_fam"/>
</dbReference>
<dbReference type="PROSITE" id="PS50035">
    <property type="entry name" value="PLD"/>
    <property type="match status" value="2"/>
</dbReference>
<dbReference type="GO" id="GO:0009395">
    <property type="term" value="P:phospholipid catabolic process"/>
    <property type="evidence" value="ECO:0007669"/>
    <property type="project" value="TreeGrafter"/>
</dbReference>
<keyword evidence="4" id="KW-0443">Lipid metabolism</keyword>
<dbReference type="AlphaFoldDB" id="A0A562IWL1"/>
<dbReference type="RefSeq" id="WP_153359215.1">
    <property type="nucleotide sequence ID" value="NZ_ML762487.1"/>
</dbReference>
<dbReference type="Pfam" id="PF13091">
    <property type="entry name" value="PLDc_2"/>
    <property type="match status" value="1"/>
</dbReference>
<dbReference type="Proteomes" id="UP000321490">
    <property type="component" value="Unassembled WGS sequence"/>
</dbReference>
<comment type="catalytic activity">
    <reaction evidence="1">
        <text>a 1,2-diacyl-sn-glycero-3-phosphocholine + H2O = a 1,2-diacyl-sn-glycero-3-phosphate + choline + H(+)</text>
        <dbReference type="Rhea" id="RHEA:14445"/>
        <dbReference type="ChEBI" id="CHEBI:15354"/>
        <dbReference type="ChEBI" id="CHEBI:15377"/>
        <dbReference type="ChEBI" id="CHEBI:15378"/>
        <dbReference type="ChEBI" id="CHEBI:57643"/>
        <dbReference type="ChEBI" id="CHEBI:58608"/>
        <dbReference type="EC" id="3.1.4.4"/>
    </reaction>
</comment>
<evidence type="ECO:0000256" key="4">
    <source>
        <dbReference type="ARBA" id="ARBA00023098"/>
    </source>
</evidence>
<evidence type="ECO:0000256" key="1">
    <source>
        <dbReference type="ARBA" id="ARBA00000798"/>
    </source>
</evidence>
<keyword evidence="8" id="KW-1185">Reference proteome</keyword>
<dbReference type="PANTHER" id="PTHR18896">
    <property type="entry name" value="PHOSPHOLIPASE D"/>
    <property type="match status" value="1"/>
</dbReference>
<dbReference type="GO" id="GO:0004630">
    <property type="term" value="F:phospholipase D activity"/>
    <property type="evidence" value="ECO:0007669"/>
    <property type="project" value="UniProtKB-EC"/>
</dbReference>
<keyword evidence="3" id="KW-0378">Hydrolase</keyword>
<dbReference type="SUPFAM" id="SSF56024">
    <property type="entry name" value="Phospholipase D/nuclease"/>
    <property type="match status" value="2"/>
</dbReference>